<evidence type="ECO:0000259" key="8">
    <source>
        <dbReference type="Pfam" id="PF08281"/>
    </source>
</evidence>
<dbReference type="GO" id="GO:0003677">
    <property type="term" value="F:DNA binding"/>
    <property type="evidence" value="ECO:0007669"/>
    <property type="project" value="UniProtKB-KW"/>
</dbReference>
<evidence type="ECO:0000256" key="4">
    <source>
        <dbReference type="ARBA" id="ARBA00023125"/>
    </source>
</evidence>
<evidence type="ECO:0000313" key="10">
    <source>
        <dbReference type="Proteomes" id="UP000199012"/>
    </source>
</evidence>
<evidence type="ECO:0000256" key="3">
    <source>
        <dbReference type="ARBA" id="ARBA00023082"/>
    </source>
</evidence>
<dbReference type="GO" id="GO:0016987">
    <property type="term" value="F:sigma factor activity"/>
    <property type="evidence" value="ECO:0007669"/>
    <property type="project" value="UniProtKB-KW"/>
</dbReference>
<dbReference type="SUPFAM" id="SSF88946">
    <property type="entry name" value="Sigma2 domain of RNA polymerase sigma factors"/>
    <property type="match status" value="1"/>
</dbReference>
<keyword evidence="5" id="KW-0804">Transcription</keyword>
<dbReference type="OrthoDB" id="3747638at2"/>
<keyword evidence="10" id="KW-1185">Reference proteome</keyword>
<dbReference type="Gene3D" id="1.10.1740.10">
    <property type="match status" value="1"/>
</dbReference>
<sequence length="192" mass="20758">MRWLSTDPEAWFDALWREHAPRIQAYAVRHVGVHDAEDVLAETFTVAWRRRDEVPALVLPWLLVVARNTVANRRRTELRHDERVAALAAVAGPAGGADDGVEHHVAERAQLLGALALLSEADRPALLLTAWDGLGPAAAALVAGCSTTAFKVRLHRARARLQRLLDEADGDGVGAGAPVGAEDAVQRTPRGR</sequence>
<dbReference type="Pfam" id="PF08281">
    <property type="entry name" value="Sigma70_r4_2"/>
    <property type="match status" value="1"/>
</dbReference>
<evidence type="ECO:0000256" key="6">
    <source>
        <dbReference type="SAM" id="MobiDB-lite"/>
    </source>
</evidence>
<dbReference type="RefSeq" id="WP_090032397.1">
    <property type="nucleotide sequence ID" value="NZ_BONM01000021.1"/>
</dbReference>
<keyword evidence="4" id="KW-0238">DNA-binding</keyword>
<dbReference type="InterPro" id="IPR007627">
    <property type="entry name" value="RNA_pol_sigma70_r2"/>
</dbReference>
<keyword evidence="2" id="KW-0805">Transcription regulation</keyword>
<dbReference type="EMBL" id="FOKA01000006">
    <property type="protein sequence ID" value="SFB08162.1"/>
    <property type="molecule type" value="Genomic_DNA"/>
</dbReference>
<name>A0A1I0Y4N3_9CELL</name>
<evidence type="ECO:0000256" key="5">
    <source>
        <dbReference type="ARBA" id="ARBA00023163"/>
    </source>
</evidence>
<feature type="domain" description="RNA polymerase sigma factor 70 region 4 type 2" evidence="8">
    <location>
        <begin position="109"/>
        <end position="161"/>
    </location>
</feature>
<dbReference type="PANTHER" id="PTHR43133:SF8">
    <property type="entry name" value="RNA POLYMERASE SIGMA FACTOR HI_1459-RELATED"/>
    <property type="match status" value="1"/>
</dbReference>
<reference evidence="10" key="1">
    <citation type="submission" date="2016-10" db="EMBL/GenBank/DDBJ databases">
        <authorList>
            <person name="Varghese N."/>
            <person name="Submissions S."/>
        </authorList>
    </citation>
    <scope>NUCLEOTIDE SEQUENCE [LARGE SCALE GENOMIC DNA]</scope>
    <source>
        <strain evidence="10">CGMCC 4.6945</strain>
    </source>
</reference>
<dbReference type="Proteomes" id="UP000199012">
    <property type="component" value="Unassembled WGS sequence"/>
</dbReference>
<keyword evidence="3" id="KW-0731">Sigma factor</keyword>
<evidence type="ECO:0000256" key="2">
    <source>
        <dbReference type="ARBA" id="ARBA00023015"/>
    </source>
</evidence>
<dbReference type="Gene3D" id="1.10.10.10">
    <property type="entry name" value="Winged helix-like DNA-binding domain superfamily/Winged helix DNA-binding domain"/>
    <property type="match status" value="1"/>
</dbReference>
<dbReference type="Pfam" id="PF04542">
    <property type="entry name" value="Sigma70_r2"/>
    <property type="match status" value="1"/>
</dbReference>
<evidence type="ECO:0000259" key="7">
    <source>
        <dbReference type="Pfam" id="PF04542"/>
    </source>
</evidence>
<dbReference type="InterPro" id="IPR013249">
    <property type="entry name" value="RNA_pol_sigma70_r4_t2"/>
</dbReference>
<dbReference type="InterPro" id="IPR039425">
    <property type="entry name" value="RNA_pol_sigma-70-like"/>
</dbReference>
<feature type="region of interest" description="Disordered" evidence="6">
    <location>
        <begin position="172"/>
        <end position="192"/>
    </location>
</feature>
<dbReference type="SUPFAM" id="SSF88659">
    <property type="entry name" value="Sigma3 and sigma4 domains of RNA polymerase sigma factors"/>
    <property type="match status" value="1"/>
</dbReference>
<dbReference type="InterPro" id="IPR013324">
    <property type="entry name" value="RNA_pol_sigma_r3/r4-like"/>
</dbReference>
<organism evidence="9 10">
    <name type="scientific">Cellulomonas marina</name>
    <dbReference type="NCBI Taxonomy" id="988821"/>
    <lineage>
        <taxon>Bacteria</taxon>
        <taxon>Bacillati</taxon>
        <taxon>Actinomycetota</taxon>
        <taxon>Actinomycetes</taxon>
        <taxon>Micrococcales</taxon>
        <taxon>Cellulomonadaceae</taxon>
        <taxon>Cellulomonas</taxon>
    </lineage>
</organism>
<gene>
    <name evidence="9" type="ORF">SAMN05421867_106173</name>
</gene>
<dbReference type="STRING" id="988821.SAMN05421867_106173"/>
<dbReference type="InterPro" id="IPR013325">
    <property type="entry name" value="RNA_pol_sigma_r2"/>
</dbReference>
<comment type="similarity">
    <text evidence="1">Belongs to the sigma-70 factor family. ECF subfamily.</text>
</comment>
<protein>
    <submittedName>
        <fullName evidence="9">RNA polymerase sigma-70 factor, ECF subfamily</fullName>
    </submittedName>
</protein>
<feature type="domain" description="RNA polymerase sigma-70 region 2" evidence="7">
    <location>
        <begin position="15"/>
        <end position="77"/>
    </location>
</feature>
<accession>A0A1I0Y4N3</accession>
<dbReference type="GO" id="GO:0006352">
    <property type="term" value="P:DNA-templated transcription initiation"/>
    <property type="evidence" value="ECO:0007669"/>
    <property type="project" value="InterPro"/>
</dbReference>
<evidence type="ECO:0000313" key="9">
    <source>
        <dbReference type="EMBL" id="SFB08162.1"/>
    </source>
</evidence>
<proteinExistence type="inferred from homology"/>
<dbReference type="PANTHER" id="PTHR43133">
    <property type="entry name" value="RNA POLYMERASE ECF-TYPE SIGMA FACTO"/>
    <property type="match status" value="1"/>
</dbReference>
<dbReference type="AlphaFoldDB" id="A0A1I0Y4N3"/>
<dbReference type="InterPro" id="IPR036388">
    <property type="entry name" value="WH-like_DNA-bd_sf"/>
</dbReference>
<evidence type="ECO:0000256" key="1">
    <source>
        <dbReference type="ARBA" id="ARBA00010641"/>
    </source>
</evidence>